<dbReference type="OrthoDB" id="5396360at2759"/>
<evidence type="ECO:0000256" key="1">
    <source>
        <dbReference type="SAM" id="MobiDB-lite"/>
    </source>
</evidence>
<keyword evidence="3" id="KW-1185">Reference proteome</keyword>
<dbReference type="Proteomes" id="UP000005446">
    <property type="component" value="Unassembled WGS sequence"/>
</dbReference>
<evidence type="ECO:0000313" key="2">
    <source>
        <dbReference type="EMBL" id="EHK98778.1"/>
    </source>
</evidence>
<name>H0ERG7_GLAL7</name>
<dbReference type="InParanoid" id="H0ERG7"/>
<feature type="compositionally biased region" description="Basic and acidic residues" evidence="1">
    <location>
        <begin position="89"/>
        <end position="98"/>
    </location>
</feature>
<dbReference type="HOGENOM" id="CLU_1434569_0_0_1"/>
<comment type="caution">
    <text evidence="2">The sequence shown here is derived from an EMBL/GenBank/DDBJ whole genome shotgun (WGS) entry which is preliminary data.</text>
</comment>
<reference evidence="2 3" key="1">
    <citation type="journal article" date="2012" name="Eukaryot. Cell">
        <title>Genome sequence of the fungus Glarea lozoyensis: the first genome sequence of a species from the Helotiaceae family.</title>
        <authorList>
            <person name="Youssar L."/>
            <person name="Gruening B.A."/>
            <person name="Erxleben A."/>
            <person name="Guenther S."/>
            <person name="Huettel W."/>
        </authorList>
    </citation>
    <scope>NUCLEOTIDE SEQUENCE [LARGE SCALE GENOMIC DNA]</scope>
    <source>
        <strain evidence="3">ATCC 74030 / MF5533</strain>
    </source>
</reference>
<proteinExistence type="predicted"/>
<gene>
    <name evidence="2" type="ORF">M7I_5286</name>
</gene>
<feature type="region of interest" description="Disordered" evidence="1">
    <location>
        <begin position="73"/>
        <end position="111"/>
    </location>
</feature>
<dbReference type="EMBL" id="AGUE01000135">
    <property type="protein sequence ID" value="EHK98778.1"/>
    <property type="molecule type" value="Genomic_DNA"/>
</dbReference>
<evidence type="ECO:0000313" key="3">
    <source>
        <dbReference type="Proteomes" id="UP000005446"/>
    </source>
</evidence>
<protein>
    <submittedName>
        <fullName evidence="2">Uncharacterized protein</fullName>
    </submittedName>
</protein>
<dbReference type="AlphaFoldDB" id="H0ERG7"/>
<organism evidence="2 3">
    <name type="scientific">Glarea lozoyensis (strain ATCC 74030 / MF5533)</name>
    <dbReference type="NCBI Taxonomy" id="1104152"/>
    <lineage>
        <taxon>Eukaryota</taxon>
        <taxon>Fungi</taxon>
        <taxon>Dikarya</taxon>
        <taxon>Ascomycota</taxon>
        <taxon>Pezizomycotina</taxon>
        <taxon>Leotiomycetes</taxon>
        <taxon>Helotiales</taxon>
        <taxon>Helotiaceae</taxon>
        <taxon>Glarea</taxon>
    </lineage>
</organism>
<sequence length="189" mass="21321">MLAYTHGFEASGDIFPGAAGTPVGDSFLQDLKCKKCKTLLGFRCDQAPEGHVLAKSVDSKIIVHILLAEETPKKSSSRRASTLQPTARGKSEGRHEKSGTQLRTDMRPPPNMEINQSGISSFEKWARNAIESQKNDLDRISETLKSLETEMSSFQIFMKDVRLEMQQSRKARNDFYEDRMVLRKLVQDL</sequence>
<accession>H0ERG7</accession>